<evidence type="ECO:0000313" key="2">
    <source>
        <dbReference type="Proteomes" id="UP000602050"/>
    </source>
</evidence>
<dbReference type="Proteomes" id="UP000602050">
    <property type="component" value="Unassembled WGS sequence"/>
</dbReference>
<accession>A0A8J2TTW8</accession>
<gene>
    <name evidence="1" type="ORF">GCM10010978_32460</name>
</gene>
<comment type="caution">
    <text evidence="1">The sequence shown here is derived from an EMBL/GenBank/DDBJ whole genome shotgun (WGS) entry which is preliminary data.</text>
</comment>
<name>A0A8J2TTW8_9BACI</name>
<dbReference type="RefSeq" id="WP_188393433.1">
    <property type="nucleotide sequence ID" value="NZ_BMEV01000111.1"/>
</dbReference>
<dbReference type="EMBL" id="BMEV01000111">
    <property type="protein sequence ID" value="GFZ91319.1"/>
    <property type="molecule type" value="Genomic_DNA"/>
</dbReference>
<reference evidence="1" key="2">
    <citation type="submission" date="2020-09" db="EMBL/GenBank/DDBJ databases">
        <authorList>
            <person name="Sun Q."/>
            <person name="Zhou Y."/>
        </authorList>
    </citation>
    <scope>NUCLEOTIDE SEQUENCE</scope>
    <source>
        <strain evidence="1">CGMCC 1.12360</strain>
    </source>
</reference>
<evidence type="ECO:0000313" key="1">
    <source>
        <dbReference type="EMBL" id="GFZ91319.1"/>
    </source>
</evidence>
<keyword evidence="2" id="KW-1185">Reference proteome</keyword>
<proteinExistence type="predicted"/>
<evidence type="ECO:0008006" key="3">
    <source>
        <dbReference type="Google" id="ProtNLM"/>
    </source>
</evidence>
<dbReference type="AlphaFoldDB" id="A0A8J2TTW8"/>
<reference evidence="1" key="1">
    <citation type="journal article" date="2014" name="Int. J. Syst. Evol. Microbiol.">
        <title>Complete genome sequence of Corynebacterium casei LMG S-19264T (=DSM 44701T), isolated from a smear-ripened cheese.</title>
        <authorList>
            <consortium name="US DOE Joint Genome Institute (JGI-PGF)"/>
            <person name="Walter F."/>
            <person name="Albersmeier A."/>
            <person name="Kalinowski J."/>
            <person name="Ruckert C."/>
        </authorList>
    </citation>
    <scope>NUCLEOTIDE SEQUENCE</scope>
    <source>
        <strain evidence="1">CGMCC 1.12360</strain>
    </source>
</reference>
<organism evidence="1 2">
    <name type="scientific">Compostibacillus humi</name>
    <dbReference type="NCBI Taxonomy" id="1245525"/>
    <lineage>
        <taxon>Bacteria</taxon>
        <taxon>Bacillati</taxon>
        <taxon>Bacillota</taxon>
        <taxon>Bacilli</taxon>
        <taxon>Bacillales</taxon>
        <taxon>Bacillaceae</taxon>
        <taxon>Compostibacillus</taxon>
    </lineage>
</organism>
<protein>
    <recommendedName>
        <fullName evidence="3">SH3 domain-containing protein</fullName>
    </recommendedName>
</protein>
<sequence length="154" mass="18239">MNLTSTLKSIFKKVKNKNYFFNSFVTIESNVPVYDNRSGKLVKVGLLEKGLTYYRISDYGNWHKVQFSNFHGFVKKEQTKMSFILKNKVNNVNVRVEEKYHFLTKKETNVYLDQHFYKVIGKILPNQKYNLLEINDNYCKIVFLNNIAYLGLTE</sequence>